<evidence type="ECO:0000313" key="1">
    <source>
        <dbReference type="EMBL" id="MPM59654.1"/>
    </source>
</evidence>
<dbReference type="Gene3D" id="3.40.50.150">
    <property type="entry name" value="Vaccinia Virus protein VP39"/>
    <property type="match status" value="1"/>
</dbReference>
<dbReference type="InterPro" id="IPR029063">
    <property type="entry name" value="SAM-dependent_MTases_sf"/>
</dbReference>
<dbReference type="AlphaFoldDB" id="A0A645BD77"/>
<sequence length="156" mass="18138">MSEKLILDACCGGRMFWFDKEHPSATYVDNRTYDGELCDGRRFIVRPDVVADFRDLPFPDESFHMVVFDPPHLVRAGDDSWLRAKYGVLNRDNWQKDLKDGFDECMRVLRPHGTLIFKWNECQIQKRELLAAIGARPIIGNQKGRTIWMVFMKGVA</sequence>
<gene>
    <name evidence="1" type="ORF">SDC9_106500</name>
</gene>
<dbReference type="EMBL" id="VSSQ01017394">
    <property type="protein sequence ID" value="MPM59654.1"/>
    <property type="molecule type" value="Genomic_DNA"/>
</dbReference>
<protein>
    <recommendedName>
        <fullName evidence="2">Methyltransferase type 11 domain-containing protein</fullName>
    </recommendedName>
</protein>
<accession>A0A645BD77</accession>
<proteinExistence type="predicted"/>
<evidence type="ECO:0008006" key="2">
    <source>
        <dbReference type="Google" id="ProtNLM"/>
    </source>
</evidence>
<name>A0A645BD77_9ZZZZ</name>
<dbReference type="SUPFAM" id="SSF53335">
    <property type="entry name" value="S-adenosyl-L-methionine-dependent methyltransferases"/>
    <property type="match status" value="1"/>
</dbReference>
<comment type="caution">
    <text evidence="1">The sequence shown here is derived from an EMBL/GenBank/DDBJ whole genome shotgun (WGS) entry which is preliminary data.</text>
</comment>
<organism evidence="1">
    <name type="scientific">bioreactor metagenome</name>
    <dbReference type="NCBI Taxonomy" id="1076179"/>
    <lineage>
        <taxon>unclassified sequences</taxon>
        <taxon>metagenomes</taxon>
        <taxon>ecological metagenomes</taxon>
    </lineage>
</organism>
<reference evidence="1" key="1">
    <citation type="submission" date="2019-08" db="EMBL/GenBank/DDBJ databases">
        <authorList>
            <person name="Kucharzyk K."/>
            <person name="Murdoch R.W."/>
            <person name="Higgins S."/>
            <person name="Loffler F."/>
        </authorList>
    </citation>
    <scope>NUCLEOTIDE SEQUENCE</scope>
</reference>